<dbReference type="Gene3D" id="1.10.510.10">
    <property type="entry name" value="Transferase(Phosphotransferase) domain 1"/>
    <property type="match status" value="1"/>
</dbReference>
<dbReference type="AlphaFoldDB" id="A0A9N9RF00"/>
<name>A0A9N9RF00_9NEOP</name>
<feature type="region of interest" description="Disordered" evidence="3">
    <location>
        <begin position="312"/>
        <end position="337"/>
    </location>
</feature>
<reference evidence="5" key="1">
    <citation type="submission" date="2021-12" db="EMBL/GenBank/DDBJ databases">
        <authorList>
            <person name="King R."/>
        </authorList>
    </citation>
    <scope>NUCLEOTIDE SEQUENCE</scope>
</reference>
<dbReference type="GO" id="GO:0035556">
    <property type="term" value="P:intracellular signal transduction"/>
    <property type="evidence" value="ECO:0007669"/>
    <property type="project" value="TreeGrafter"/>
</dbReference>
<evidence type="ECO:0000256" key="1">
    <source>
        <dbReference type="ARBA" id="ARBA00022741"/>
    </source>
</evidence>
<dbReference type="InterPro" id="IPR011009">
    <property type="entry name" value="Kinase-like_dom_sf"/>
</dbReference>
<organism evidence="5 6">
    <name type="scientific">Diatraea saccharalis</name>
    <name type="common">sugarcane borer</name>
    <dbReference type="NCBI Taxonomy" id="40085"/>
    <lineage>
        <taxon>Eukaryota</taxon>
        <taxon>Metazoa</taxon>
        <taxon>Ecdysozoa</taxon>
        <taxon>Arthropoda</taxon>
        <taxon>Hexapoda</taxon>
        <taxon>Insecta</taxon>
        <taxon>Pterygota</taxon>
        <taxon>Neoptera</taxon>
        <taxon>Endopterygota</taxon>
        <taxon>Lepidoptera</taxon>
        <taxon>Glossata</taxon>
        <taxon>Ditrysia</taxon>
        <taxon>Pyraloidea</taxon>
        <taxon>Crambidae</taxon>
        <taxon>Crambinae</taxon>
        <taxon>Diatraea</taxon>
    </lineage>
</organism>
<dbReference type="SUPFAM" id="SSF56112">
    <property type="entry name" value="Protein kinase-like (PK-like)"/>
    <property type="match status" value="1"/>
</dbReference>
<feature type="region of interest" description="Disordered" evidence="3">
    <location>
        <begin position="248"/>
        <end position="278"/>
    </location>
</feature>
<accession>A0A9N9RF00</accession>
<proteinExistence type="predicted"/>
<dbReference type="GO" id="GO:0004674">
    <property type="term" value="F:protein serine/threonine kinase activity"/>
    <property type="evidence" value="ECO:0007669"/>
    <property type="project" value="TreeGrafter"/>
</dbReference>
<evidence type="ECO:0000256" key="3">
    <source>
        <dbReference type="SAM" id="MobiDB-lite"/>
    </source>
</evidence>
<evidence type="ECO:0000256" key="2">
    <source>
        <dbReference type="ARBA" id="ARBA00022840"/>
    </source>
</evidence>
<feature type="compositionally biased region" description="Polar residues" evidence="3">
    <location>
        <begin position="253"/>
        <end position="268"/>
    </location>
</feature>
<dbReference type="PANTHER" id="PTHR24346:SF79">
    <property type="entry name" value="PROTEIN KINASE DOMAIN-CONTAINING PROTEIN"/>
    <property type="match status" value="1"/>
</dbReference>
<keyword evidence="2" id="KW-0067">ATP-binding</keyword>
<dbReference type="PANTHER" id="PTHR24346">
    <property type="entry name" value="MAP/MICROTUBULE AFFINITY-REGULATING KINASE"/>
    <property type="match status" value="1"/>
</dbReference>
<evidence type="ECO:0000313" key="6">
    <source>
        <dbReference type="Proteomes" id="UP001153714"/>
    </source>
</evidence>
<dbReference type="Proteomes" id="UP001153714">
    <property type="component" value="Chromosome 8"/>
</dbReference>
<dbReference type="GO" id="GO:0005524">
    <property type="term" value="F:ATP binding"/>
    <property type="evidence" value="ECO:0007669"/>
    <property type="project" value="UniProtKB-KW"/>
</dbReference>
<keyword evidence="1" id="KW-0547">Nucleotide-binding</keyword>
<feature type="domain" description="Protein kinase" evidence="4">
    <location>
        <begin position="1"/>
        <end position="156"/>
    </location>
</feature>
<reference evidence="5" key="2">
    <citation type="submission" date="2022-10" db="EMBL/GenBank/DDBJ databases">
        <authorList>
            <consortium name="ENA_rothamsted_submissions"/>
            <consortium name="culmorum"/>
            <person name="King R."/>
        </authorList>
    </citation>
    <scope>NUCLEOTIDE SEQUENCE</scope>
</reference>
<evidence type="ECO:0000259" key="4">
    <source>
        <dbReference type="PROSITE" id="PS50011"/>
    </source>
</evidence>
<dbReference type="EMBL" id="OU893339">
    <property type="protein sequence ID" value="CAG9795473.1"/>
    <property type="molecule type" value="Genomic_DNA"/>
</dbReference>
<dbReference type="InterPro" id="IPR000719">
    <property type="entry name" value="Prot_kinase_dom"/>
</dbReference>
<sequence>MENIMLDTTKQYIKIVDFGLSNIWCAGGALRTPCGSLEYAAPELFVDGRRYGPEVDLWSIGVIVYGMVTGGLPFTGADGGGGGGGAGAGGGGGAAAGGETRSRPLLRAAIARGFTRKQRVALTCVSTECKAFIQHLLEPNVELRMKIEEAARHRWVRRPGMRMKTHPLGTVEPKANREIYRQISELCGQTFMDVVAQIKADPFGAVAGIYNIKTHLHQMSSLAGAELLWSSNIQEARPLTPPEYLAKKEEPEASSSKTYAMAQPSKTFTPKRLPTPPKMPDPDMTTQVERLTANSTLHGSQLNTALTNPITRQKQNEPAKPKCPPMQSPRYSMARPTSGTYGLKSPVFKVYDNGDCGLDPRLPSIEEHSNPDLNDPKKCLRRNMRNPCVKKINLEERQIRLNSCPSRNGDAKRSEFYRRGGDGLPSWRASGPLNAPPARILLQSNATTIKRASLGNIVSPHSSTNSHCKSERAMPVGWYSTRTANKELPHIQRLRRTAPLK</sequence>
<gene>
    <name evidence="5" type="ORF">DIATSA_LOCUS12736</name>
</gene>
<dbReference type="OrthoDB" id="193931at2759"/>
<dbReference type="SMART" id="SM00220">
    <property type="entry name" value="S_TKc"/>
    <property type="match status" value="1"/>
</dbReference>
<dbReference type="Pfam" id="PF00069">
    <property type="entry name" value="Pkinase"/>
    <property type="match status" value="1"/>
</dbReference>
<evidence type="ECO:0000313" key="5">
    <source>
        <dbReference type="EMBL" id="CAG9795473.1"/>
    </source>
</evidence>
<protein>
    <recommendedName>
        <fullName evidence="4">Protein kinase domain-containing protein</fullName>
    </recommendedName>
</protein>
<keyword evidence="6" id="KW-1185">Reference proteome</keyword>
<dbReference type="PROSITE" id="PS50011">
    <property type="entry name" value="PROTEIN_KINASE_DOM"/>
    <property type="match status" value="1"/>
</dbReference>
<dbReference type="GO" id="GO:0005737">
    <property type="term" value="C:cytoplasm"/>
    <property type="evidence" value="ECO:0007669"/>
    <property type="project" value="TreeGrafter"/>
</dbReference>